<dbReference type="Gene3D" id="2.60.120.620">
    <property type="entry name" value="q2cbj1_9rhob like domain"/>
    <property type="match status" value="2"/>
</dbReference>
<gene>
    <name evidence="20" type="ORF">ACEWY4_016144</name>
</gene>
<dbReference type="InterPro" id="IPR019601">
    <property type="entry name" value="Oxoglutarate/Fe-dep_Oase_C"/>
</dbReference>
<comment type="similarity">
    <text evidence="4">Belongs to the TPA1 family.</text>
</comment>
<dbReference type="GO" id="GO:0031418">
    <property type="term" value="F:L-ascorbic acid binding"/>
    <property type="evidence" value="ECO:0007669"/>
    <property type="project" value="UniProtKB-KW"/>
</dbReference>
<evidence type="ECO:0000313" key="20">
    <source>
        <dbReference type="EMBL" id="KAL2089245.1"/>
    </source>
</evidence>
<dbReference type="AlphaFoldDB" id="A0ABD1JQX2"/>
<evidence type="ECO:0000256" key="8">
    <source>
        <dbReference type="ARBA" id="ARBA00022723"/>
    </source>
</evidence>
<evidence type="ECO:0000256" key="14">
    <source>
        <dbReference type="ARBA" id="ARBA00029938"/>
    </source>
</evidence>
<organism evidence="20 21">
    <name type="scientific">Coilia grayii</name>
    <name type="common">Gray's grenadier anchovy</name>
    <dbReference type="NCBI Taxonomy" id="363190"/>
    <lineage>
        <taxon>Eukaryota</taxon>
        <taxon>Metazoa</taxon>
        <taxon>Chordata</taxon>
        <taxon>Craniata</taxon>
        <taxon>Vertebrata</taxon>
        <taxon>Euteleostomi</taxon>
        <taxon>Actinopterygii</taxon>
        <taxon>Neopterygii</taxon>
        <taxon>Teleostei</taxon>
        <taxon>Clupei</taxon>
        <taxon>Clupeiformes</taxon>
        <taxon>Clupeoidei</taxon>
        <taxon>Engraulidae</taxon>
        <taxon>Coilinae</taxon>
        <taxon>Coilia</taxon>
    </lineage>
</organism>
<accession>A0ABD1JQX2</accession>
<evidence type="ECO:0000256" key="9">
    <source>
        <dbReference type="ARBA" id="ARBA00022896"/>
    </source>
</evidence>
<dbReference type="InterPro" id="IPR039558">
    <property type="entry name" value="TPA1/OFD1_N"/>
</dbReference>
<comment type="subunit">
    <text evidence="5">Monomer.</text>
</comment>
<keyword evidence="12" id="KW-0408">Iron</keyword>
<evidence type="ECO:0000256" key="12">
    <source>
        <dbReference type="ARBA" id="ARBA00023004"/>
    </source>
</evidence>
<keyword evidence="9" id="KW-0847">Vitamin C</keyword>
<keyword evidence="21" id="KW-1185">Reference proteome</keyword>
<dbReference type="SMART" id="SM00702">
    <property type="entry name" value="P4Hc"/>
    <property type="match status" value="1"/>
</dbReference>
<evidence type="ECO:0000256" key="7">
    <source>
        <dbReference type="ARBA" id="ARBA00022490"/>
    </source>
</evidence>
<dbReference type="FunFam" id="2.60.120.620:FF:000010">
    <property type="entry name" value="Prolyl 3-hydroxylase OGFOD1 isoform 1"/>
    <property type="match status" value="1"/>
</dbReference>
<evidence type="ECO:0000256" key="16">
    <source>
        <dbReference type="ARBA" id="ARBA00047444"/>
    </source>
</evidence>
<evidence type="ECO:0000256" key="13">
    <source>
        <dbReference type="ARBA" id="ARBA00023242"/>
    </source>
</evidence>
<dbReference type="GO" id="GO:0005737">
    <property type="term" value="C:cytoplasm"/>
    <property type="evidence" value="ECO:0007669"/>
    <property type="project" value="UniProtKB-SubCell"/>
</dbReference>
<evidence type="ECO:0000256" key="18">
    <source>
        <dbReference type="SAM" id="MobiDB-lite"/>
    </source>
</evidence>
<evidence type="ECO:0000313" key="21">
    <source>
        <dbReference type="Proteomes" id="UP001591681"/>
    </source>
</evidence>
<evidence type="ECO:0000256" key="17">
    <source>
        <dbReference type="ARBA" id="ARBA00055047"/>
    </source>
</evidence>
<evidence type="ECO:0000256" key="10">
    <source>
        <dbReference type="ARBA" id="ARBA00022964"/>
    </source>
</evidence>
<dbReference type="Proteomes" id="UP001591681">
    <property type="component" value="Unassembled WGS sequence"/>
</dbReference>
<comment type="function">
    <text evidence="17">Prolyl 3-hydroxylase that catalyzes 3-hydroxylation of 'Pro-62' of small ribosomal subunit uS12 (RPS23), thereby regulating protein translation termination efficiency. Involved in stress granule formation.</text>
</comment>
<dbReference type="InterPro" id="IPR005123">
    <property type="entry name" value="Oxoglu/Fe-dep_dioxygenase_dom"/>
</dbReference>
<feature type="domain" description="Fe2OG dioxygenase" evidence="19">
    <location>
        <begin position="137"/>
        <end position="239"/>
    </location>
</feature>
<dbReference type="PANTHER" id="PTHR12117:SF0">
    <property type="entry name" value="PROLYL 3-HYDROXYLASE OGFOD1"/>
    <property type="match status" value="1"/>
</dbReference>
<comment type="cofactor">
    <cofactor evidence="1">
        <name>L-ascorbate</name>
        <dbReference type="ChEBI" id="CHEBI:38290"/>
    </cofactor>
</comment>
<evidence type="ECO:0000256" key="4">
    <source>
        <dbReference type="ARBA" id="ARBA00007443"/>
    </source>
</evidence>
<feature type="compositionally biased region" description="Basic and acidic residues" evidence="18">
    <location>
        <begin position="343"/>
        <end position="354"/>
    </location>
</feature>
<comment type="caution">
    <text evidence="20">The sequence shown here is derived from an EMBL/GenBank/DDBJ whole genome shotgun (WGS) entry which is preliminary data.</text>
</comment>
<dbReference type="InterPro" id="IPR051842">
    <property type="entry name" value="uS12_prolyl_hydroxylase"/>
</dbReference>
<dbReference type="GO" id="GO:0005634">
    <property type="term" value="C:nucleus"/>
    <property type="evidence" value="ECO:0007669"/>
    <property type="project" value="UniProtKB-SubCell"/>
</dbReference>
<comment type="catalytic activity">
    <reaction evidence="16">
        <text>[ribosomal protein uS12]-L-proline + 2-oxoglutarate + O2 = [ribosomal protein uS12]-(3S)-3-hydroxy-L-proline + succinate + CO2</text>
        <dbReference type="Rhea" id="RHEA:54156"/>
        <dbReference type="Rhea" id="RHEA-COMP:13816"/>
        <dbReference type="Rhea" id="RHEA-COMP:13818"/>
        <dbReference type="ChEBI" id="CHEBI:15379"/>
        <dbReference type="ChEBI" id="CHEBI:16526"/>
        <dbReference type="ChEBI" id="CHEBI:16810"/>
        <dbReference type="ChEBI" id="CHEBI:30031"/>
        <dbReference type="ChEBI" id="CHEBI:50342"/>
        <dbReference type="ChEBI" id="CHEBI:85428"/>
    </reaction>
</comment>
<dbReference type="PROSITE" id="PS51471">
    <property type="entry name" value="FE2OG_OXY"/>
    <property type="match status" value="1"/>
</dbReference>
<dbReference type="PANTHER" id="PTHR12117">
    <property type="entry name" value="HISTONE ACETYLTRANSFERASE COMPLEX"/>
    <property type="match status" value="1"/>
</dbReference>
<comment type="subcellular location">
    <subcellularLocation>
        <location evidence="3">Cytoplasm</location>
    </subcellularLocation>
    <subcellularLocation>
        <location evidence="2">Nucleus</location>
    </subcellularLocation>
</comment>
<evidence type="ECO:0000256" key="3">
    <source>
        <dbReference type="ARBA" id="ARBA00004496"/>
    </source>
</evidence>
<keyword evidence="13" id="KW-0539">Nucleus</keyword>
<evidence type="ECO:0000256" key="1">
    <source>
        <dbReference type="ARBA" id="ARBA00001961"/>
    </source>
</evidence>
<evidence type="ECO:0000256" key="2">
    <source>
        <dbReference type="ARBA" id="ARBA00004123"/>
    </source>
</evidence>
<dbReference type="Pfam" id="PF10637">
    <property type="entry name" value="Ofd1_CTDD"/>
    <property type="match status" value="1"/>
</dbReference>
<evidence type="ECO:0000256" key="11">
    <source>
        <dbReference type="ARBA" id="ARBA00023002"/>
    </source>
</evidence>
<dbReference type="EMBL" id="JBHFQA010000013">
    <property type="protein sequence ID" value="KAL2089245.1"/>
    <property type="molecule type" value="Genomic_DNA"/>
</dbReference>
<dbReference type="GO" id="GO:0031543">
    <property type="term" value="F:peptidyl-proline dioxygenase activity"/>
    <property type="evidence" value="ECO:0007669"/>
    <property type="project" value="UniProtKB-ARBA"/>
</dbReference>
<proteinExistence type="inferred from homology"/>
<sequence length="476" mass="53406">MSYKRKLDNGTSSKDGKKEKRWHVDINSSLLNATNKTLQQEAWKTRTSCREGDVELDCKPFPHCVINQFLQPEDFVSSLEKELLQLNFHTKSNDLYKFAQSDDLKNRTEPCITELRSVLFGQFRSWLSDLLDVELEPTVDISCAKYEHTDVLLCHDDELEGRRVAFILYLVPPWELSDGGTLDLFCTDEQGQPCSIVKSLVPSRNKLVFFEVSPVSFHQVSEILSSEKFRMSVSGWFHGPSLPRPPKYVEAPAPLKKYISSDDKILHKWISQEYMDENTQVQIQTTFQESSEICLKNFLQKERIQEVRDALQSAEIQWVTKGPANKSHSDACHRTGHTHTHRDHSIVGDNRPRDATQAPPAAQMSVDTSAAILSTLRDLKEDSRRIKEDNLQLRRDMQLVYQAITARPSASLQGIQSCCASPFTSAIVTSATASTTDGTSSSSAICLGCRADGASEESESAAGPDFPCLLPTCTHS</sequence>
<evidence type="ECO:0000256" key="6">
    <source>
        <dbReference type="ARBA" id="ARBA00016364"/>
    </source>
</evidence>
<keyword evidence="10" id="KW-0223">Dioxygenase</keyword>
<protein>
    <recommendedName>
        <fullName evidence="6">Prolyl 3-hydroxylase OGFOD1</fullName>
    </recommendedName>
    <alternativeName>
        <fullName evidence="15">2-oxoglutarate and iron-dependent oxygenase domain-containing protein 1</fullName>
    </alternativeName>
    <alternativeName>
        <fullName evidence="14">uS12 prolyl 3-hydroxylase</fullName>
    </alternativeName>
</protein>
<evidence type="ECO:0000256" key="5">
    <source>
        <dbReference type="ARBA" id="ARBA00011245"/>
    </source>
</evidence>
<dbReference type="InterPro" id="IPR006620">
    <property type="entry name" value="Pro_4_hyd_alph"/>
</dbReference>
<keyword evidence="7" id="KW-0963">Cytoplasm</keyword>
<keyword evidence="11" id="KW-0560">Oxidoreductase</keyword>
<reference evidence="20 21" key="1">
    <citation type="submission" date="2024-09" db="EMBL/GenBank/DDBJ databases">
        <title>A chromosome-level genome assembly of Gray's grenadier anchovy, Coilia grayii.</title>
        <authorList>
            <person name="Fu Z."/>
        </authorList>
    </citation>
    <scope>NUCLEOTIDE SEQUENCE [LARGE SCALE GENOMIC DNA]</scope>
    <source>
        <strain evidence="20">G4</strain>
        <tissue evidence="20">Muscle</tissue>
    </source>
</reference>
<dbReference type="GO" id="GO:0046872">
    <property type="term" value="F:metal ion binding"/>
    <property type="evidence" value="ECO:0007669"/>
    <property type="project" value="UniProtKB-KW"/>
</dbReference>
<evidence type="ECO:0000256" key="15">
    <source>
        <dbReference type="ARBA" id="ARBA00031489"/>
    </source>
</evidence>
<name>A0ABD1JQX2_9TELE</name>
<keyword evidence="8" id="KW-0479">Metal-binding</keyword>
<feature type="region of interest" description="Disordered" evidence="18">
    <location>
        <begin position="322"/>
        <end position="365"/>
    </location>
</feature>
<evidence type="ECO:0000259" key="19">
    <source>
        <dbReference type="PROSITE" id="PS51471"/>
    </source>
</evidence>
<dbReference type="Pfam" id="PF13661">
    <property type="entry name" value="2OG-FeII_Oxy_4"/>
    <property type="match status" value="1"/>
</dbReference>